<evidence type="ECO:0000259" key="7">
    <source>
        <dbReference type="PROSITE" id="PS51736"/>
    </source>
</evidence>
<sequence length="205" mass="22830">MGDGLMKIGYAKVSTQDQNLNLQLDALSAYGCELIFKEKGSGKNMERLELQKLLSRLRKGDTLIVWKLDRLGRSLKDLISLISDLSKMEVSFVSLKDGIDTATATGRFTFNIFGALAEFERDIISERTKAGLNAARARGRKGGRPPGLPPHKQAIAQAVQLKYHADKMDISEIAKVYKISKVTAYRYLKWSPPTKEIRGSINDVI</sequence>
<evidence type="ECO:0000256" key="2">
    <source>
        <dbReference type="ARBA" id="ARBA00022908"/>
    </source>
</evidence>
<dbReference type="GO" id="GO:0000150">
    <property type="term" value="F:DNA strand exchange activity"/>
    <property type="evidence" value="ECO:0007669"/>
    <property type="project" value="UniProtKB-KW"/>
</dbReference>
<reference evidence="8 9" key="1">
    <citation type="submission" date="2018-03" db="EMBL/GenBank/DDBJ databases">
        <title>Genomic Encyclopedia of Type Strains, Phase III (KMG-III): the genomes of soil and plant-associated and newly described type strains.</title>
        <authorList>
            <person name="Whitman W."/>
        </authorList>
    </citation>
    <scope>NUCLEOTIDE SEQUENCE [LARGE SCALE GENOMIC DNA]</scope>
    <source>
        <strain evidence="8 9">CGMCC 1.9313</strain>
    </source>
</reference>
<dbReference type="InterPro" id="IPR006119">
    <property type="entry name" value="Resolv_N"/>
</dbReference>
<dbReference type="EMBL" id="PVTH01000017">
    <property type="protein sequence ID" value="PRY48040.1"/>
    <property type="molecule type" value="Genomic_DNA"/>
</dbReference>
<dbReference type="PROSITE" id="PS51736">
    <property type="entry name" value="RECOMBINASES_3"/>
    <property type="match status" value="1"/>
</dbReference>
<evidence type="ECO:0000256" key="3">
    <source>
        <dbReference type="ARBA" id="ARBA00023100"/>
    </source>
</evidence>
<comment type="similarity">
    <text evidence="1">Belongs to the site-specific recombinase resolvase family.</text>
</comment>
<dbReference type="PROSITE" id="PS00398">
    <property type="entry name" value="RECOMBINASES_2"/>
    <property type="match status" value="1"/>
</dbReference>
<dbReference type="InterPro" id="IPR006120">
    <property type="entry name" value="Resolvase_HTH_dom"/>
</dbReference>
<keyword evidence="5" id="KW-0233">DNA recombination</keyword>
<dbReference type="SUPFAM" id="SSF53041">
    <property type="entry name" value="Resolvase-like"/>
    <property type="match status" value="1"/>
</dbReference>
<dbReference type="FunFam" id="3.40.50.1390:FF:000001">
    <property type="entry name" value="DNA recombinase"/>
    <property type="match status" value="1"/>
</dbReference>
<accession>A0A2T0TQT3</accession>
<dbReference type="AlphaFoldDB" id="A0A2T0TQT3"/>
<dbReference type="RefSeq" id="WP_245925547.1">
    <property type="nucleotide sequence ID" value="NZ_PVTH01000017.1"/>
</dbReference>
<keyword evidence="9" id="KW-1185">Reference proteome</keyword>
<dbReference type="GO" id="GO:0003677">
    <property type="term" value="F:DNA binding"/>
    <property type="evidence" value="ECO:0007669"/>
    <property type="project" value="UniProtKB-KW"/>
</dbReference>
<feature type="active site" description="O-(5'-phospho-DNA)-serine intermediate" evidence="6">
    <location>
        <position position="14"/>
    </location>
</feature>
<dbReference type="SMART" id="SM00857">
    <property type="entry name" value="Resolvase"/>
    <property type="match status" value="1"/>
</dbReference>
<protein>
    <submittedName>
        <fullName evidence="8">DNA invertase Pin-like site-specific DNA recombinase</fullName>
    </submittedName>
</protein>
<dbReference type="Gene3D" id="3.40.50.1390">
    <property type="entry name" value="Resolvase, N-terminal catalytic domain"/>
    <property type="match status" value="1"/>
</dbReference>
<dbReference type="Proteomes" id="UP000238034">
    <property type="component" value="Unassembled WGS sequence"/>
</dbReference>
<dbReference type="GO" id="GO:0015074">
    <property type="term" value="P:DNA integration"/>
    <property type="evidence" value="ECO:0007669"/>
    <property type="project" value="UniProtKB-KW"/>
</dbReference>
<keyword evidence="4" id="KW-0238">DNA-binding</keyword>
<dbReference type="InterPro" id="IPR006118">
    <property type="entry name" value="Recombinase_CS"/>
</dbReference>
<dbReference type="InterPro" id="IPR050639">
    <property type="entry name" value="SSR_resolvase"/>
</dbReference>
<keyword evidence="2" id="KW-0229">DNA integration</keyword>
<dbReference type="PANTHER" id="PTHR30461">
    <property type="entry name" value="DNA-INVERTASE FROM LAMBDOID PROPHAGE"/>
    <property type="match status" value="1"/>
</dbReference>
<evidence type="ECO:0000256" key="5">
    <source>
        <dbReference type="ARBA" id="ARBA00023172"/>
    </source>
</evidence>
<dbReference type="Pfam" id="PF02796">
    <property type="entry name" value="HTH_7"/>
    <property type="match status" value="1"/>
</dbReference>
<organism evidence="8 9">
    <name type="scientific">Arcticibacter pallidicorallinus</name>
    <dbReference type="NCBI Taxonomy" id="1259464"/>
    <lineage>
        <taxon>Bacteria</taxon>
        <taxon>Pseudomonadati</taxon>
        <taxon>Bacteroidota</taxon>
        <taxon>Sphingobacteriia</taxon>
        <taxon>Sphingobacteriales</taxon>
        <taxon>Sphingobacteriaceae</taxon>
        <taxon>Arcticibacter</taxon>
    </lineage>
</organism>
<comment type="caution">
    <text evidence="8">The sequence shown here is derived from an EMBL/GenBank/DDBJ whole genome shotgun (WGS) entry which is preliminary data.</text>
</comment>
<keyword evidence="3" id="KW-0230">DNA invertase</keyword>
<evidence type="ECO:0000256" key="1">
    <source>
        <dbReference type="ARBA" id="ARBA00009913"/>
    </source>
</evidence>
<dbReference type="PANTHER" id="PTHR30461:SF2">
    <property type="entry name" value="SERINE RECOMBINASE PINE-RELATED"/>
    <property type="match status" value="1"/>
</dbReference>
<feature type="domain" description="Resolvase/invertase-type recombinase catalytic" evidence="7">
    <location>
        <begin position="6"/>
        <end position="139"/>
    </location>
</feature>
<dbReference type="InterPro" id="IPR036162">
    <property type="entry name" value="Resolvase-like_N_sf"/>
</dbReference>
<evidence type="ECO:0000313" key="9">
    <source>
        <dbReference type="Proteomes" id="UP000238034"/>
    </source>
</evidence>
<evidence type="ECO:0000313" key="8">
    <source>
        <dbReference type="EMBL" id="PRY48040.1"/>
    </source>
</evidence>
<proteinExistence type="inferred from homology"/>
<gene>
    <name evidence="8" type="ORF">B0I27_11727</name>
</gene>
<evidence type="ECO:0000256" key="6">
    <source>
        <dbReference type="PIRSR" id="PIRSR606118-50"/>
    </source>
</evidence>
<name>A0A2T0TQT3_9SPHI</name>
<dbReference type="Pfam" id="PF00239">
    <property type="entry name" value="Resolvase"/>
    <property type="match status" value="1"/>
</dbReference>
<evidence type="ECO:0000256" key="4">
    <source>
        <dbReference type="ARBA" id="ARBA00023125"/>
    </source>
</evidence>
<dbReference type="CDD" id="cd03768">
    <property type="entry name" value="SR_ResInv"/>
    <property type="match status" value="1"/>
</dbReference>